<dbReference type="AlphaFoldDB" id="A0A9P5Q0J6"/>
<feature type="compositionally biased region" description="Low complexity" evidence="1">
    <location>
        <begin position="163"/>
        <end position="211"/>
    </location>
</feature>
<feature type="region of interest" description="Disordered" evidence="1">
    <location>
        <begin position="163"/>
        <end position="238"/>
    </location>
</feature>
<comment type="caution">
    <text evidence="3">The sequence shown here is derived from an EMBL/GenBank/DDBJ whole genome shotgun (WGS) entry which is preliminary data.</text>
</comment>
<dbReference type="OrthoDB" id="3342934at2759"/>
<reference evidence="3" key="1">
    <citation type="submission" date="2020-11" db="EMBL/GenBank/DDBJ databases">
        <authorList>
            <consortium name="DOE Joint Genome Institute"/>
            <person name="Ahrendt S."/>
            <person name="Riley R."/>
            <person name="Andreopoulos W."/>
            <person name="Labutti K."/>
            <person name="Pangilinan J."/>
            <person name="Ruiz-Duenas F.J."/>
            <person name="Barrasa J.M."/>
            <person name="Sanchez-Garcia M."/>
            <person name="Camarero S."/>
            <person name="Miyauchi S."/>
            <person name="Serrano A."/>
            <person name="Linde D."/>
            <person name="Babiker R."/>
            <person name="Drula E."/>
            <person name="Ayuso-Fernandez I."/>
            <person name="Pacheco R."/>
            <person name="Padilla G."/>
            <person name="Ferreira P."/>
            <person name="Barriuso J."/>
            <person name="Kellner H."/>
            <person name="Castanera R."/>
            <person name="Alfaro M."/>
            <person name="Ramirez L."/>
            <person name="Pisabarro A.G."/>
            <person name="Kuo A."/>
            <person name="Tritt A."/>
            <person name="Lipzen A."/>
            <person name="He G."/>
            <person name="Yan M."/>
            <person name="Ng V."/>
            <person name="Cullen D."/>
            <person name="Martin F."/>
            <person name="Rosso M.-N."/>
            <person name="Henrissat B."/>
            <person name="Hibbett D."/>
            <person name="Martinez A.T."/>
            <person name="Grigoriev I.V."/>
        </authorList>
    </citation>
    <scope>NUCLEOTIDE SEQUENCE</scope>
    <source>
        <strain evidence="3">AH 40177</strain>
    </source>
</reference>
<evidence type="ECO:0000313" key="3">
    <source>
        <dbReference type="EMBL" id="KAF9071690.1"/>
    </source>
</evidence>
<feature type="signal peptide" evidence="2">
    <location>
        <begin position="1"/>
        <end position="20"/>
    </location>
</feature>
<keyword evidence="4" id="KW-1185">Reference proteome</keyword>
<keyword evidence="2" id="KW-0732">Signal</keyword>
<protein>
    <recommendedName>
        <fullName evidence="5">Glycopeptide</fullName>
    </recommendedName>
</protein>
<evidence type="ECO:0000313" key="4">
    <source>
        <dbReference type="Proteomes" id="UP000772434"/>
    </source>
</evidence>
<dbReference type="EMBL" id="JADNRY010000030">
    <property type="protein sequence ID" value="KAF9071690.1"/>
    <property type="molecule type" value="Genomic_DNA"/>
</dbReference>
<evidence type="ECO:0000256" key="2">
    <source>
        <dbReference type="SAM" id="SignalP"/>
    </source>
</evidence>
<feature type="compositionally biased region" description="Basic residues" evidence="1">
    <location>
        <begin position="229"/>
        <end position="238"/>
    </location>
</feature>
<gene>
    <name evidence="3" type="ORF">BDP27DRAFT_1291170</name>
</gene>
<accession>A0A9P5Q0J6</accession>
<sequence length="238" mass="25250">MAFTFILGLTLFLLTALVNAETHIVKFDNQCGFGTPQLIQGNQVLTTTEYTFNASYSGIAYLQTGTCGFNGEKCGTVEMTLINAIVAGGGSSADISYIPPLKYSIPYKFEFYGGCDGQGASCSSPECSEAFYTPDQTYVQVACQTDNVNILITFCDGFAASSSAASSTEPESSSSTKVPSTSDSSMQASATEATTIDITSTASAASSTSSSRRCQNRRRRIDSLSYGLRAHRHRSSVS</sequence>
<dbReference type="Proteomes" id="UP000772434">
    <property type="component" value="Unassembled WGS sequence"/>
</dbReference>
<evidence type="ECO:0000256" key="1">
    <source>
        <dbReference type="SAM" id="MobiDB-lite"/>
    </source>
</evidence>
<evidence type="ECO:0008006" key="5">
    <source>
        <dbReference type="Google" id="ProtNLM"/>
    </source>
</evidence>
<feature type="chain" id="PRO_5040192259" description="Glycopeptide" evidence="2">
    <location>
        <begin position="21"/>
        <end position="238"/>
    </location>
</feature>
<organism evidence="3 4">
    <name type="scientific">Rhodocollybia butyracea</name>
    <dbReference type="NCBI Taxonomy" id="206335"/>
    <lineage>
        <taxon>Eukaryota</taxon>
        <taxon>Fungi</taxon>
        <taxon>Dikarya</taxon>
        <taxon>Basidiomycota</taxon>
        <taxon>Agaricomycotina</taxon>
        <taxon>Agaricomycetes</taxon>
        <taxon>Agaricomycetidae</taxon>
        <taxon>Agaricales</taxon>
        <taxon>Marasmiineae</taxon>
        <taxon>Omphalotaceae</taxon>
        <taxon>Rhodocollybia</taxon>
    </lineage>
</organism>
<proteinExistence type="predicted"/>
<name>A0A9P5Q0J6_9AGAR</name>